<dbReference type="AlphaFoldDB" id="A0A3S5CTH4"/>
<proteinExistence type="predicted"/>
<gene>
    <name evidence="1" type="ORF">PXEA_LOCUS28994</name>
</gene>
<reference evidence="1" key="1">
    <citation type="submission" date="2018-11" db="EMBL/GenBank/DDBJ databases">
        <authorList>
            <consortium name="Pathogen Informatics"/>
        </authorList>
    </citation>
    <scope>NUCLEOTIDE SEQUENCE</scope>
</reference>
<comment type="caution">
    <text evidence="1">The sequence shown here is derived from an EMBL/GenBank/DDBJ whole genome shotgun (WGS) entry which is preliminary data.</text>
</comment>
<evidence type="ECO:0000313" key="2">
    <source>
        <dbReference type="Proteomes" id="UP000784294"/>
    </source>
</evidence>
<name>A0A3S5CTH4_9PLAT</name>
<accession>A0A3S5CTH4</accession>
<keyword evidence="2" id="KW-1185">Reference proteome</keyword>
<dbReference type="Proteomes" id="UP000784294">
    <property type="component" value="Unassembled WGS sequence"/>
</dbReference>
<evidence type="ECO:0000313" key="1">
    <source>
        <dbReference type="EMBL" id="VEL35554.1"/>
    </source>
</evidence>
<sequence length="125" mass="13381">MCAFYKSLCLYLSCTVYRSSRADDNIAQVIGLIDVAASAYNQLRHLEGGLSRDLPSLENYDGEETIINATPTVSTRSQPSVPNSSASSNATALAPTNLGLFGLNSTPSELFLHLCGVHFHLSSLT</sequence>
<protein>
    <submittedName>
        <fullName evidence="1">Uncharacterized protein</fullName>
    </submittedName>
</protein>
<dbReference type="EMBL" id="CAAALY010250100">
    <property type="protein sequence ID" value="VEL35554.1"/>
    <property type="molecule type" value="Genomic_DNA"/>
</dbReference>
<organism evidence="1 2">
    <name type="scientific">Protopolystoma xenopodis</name>
    <dbReference type="NCBI Taxonomy" id="117903"/>
    <lineage>
        <taxon>Eukaryota</taxon>
        <taxon>Metazoa</taxon>
        <taxon>Spiralia</taxon>
        <taxon>Lophotrochozoa</taxon>
        <taxon>Platyhelminthes</taxon>
        <taxon>Monogenea</taxon>
        <taxon>Polyopisthocotylea</taxon>
        <taxon>Polystomatidea</taxon>
        <taxon>Polystomatidae</taxon>
        <taxon>Protopolystoma</taxon>
    </lineage>
</organism>